<dbReference type="InterPro" id="IPR023631">
    <property type="entry name" value="Amidase_dom"/>
</dbReference>
<dbReference type="EMBL" id="LJBN01000176">
    <property type="protein sequence ID" value="OOQ84742.1"/>
    <property type="molecule type" value="Genomic_DNA"/>
</dbReference>
<accession>A0A1S9RGT2</accession>
<dbReference type="Gene3D" id="3.90.1300.10">
    <property type="entry name" value="Amidase signature (AS) domain"/>
    <property type="match status" value="1"/>
</dbReference>
<dbReference type="SUPFAM" id="SSF75304">
    <property type="entry name" value="Amidase signature (AS) enzymes"/>
    <property type="match status" value="1"/>
</dbReference>
<organism evidence="2 3">
    <name type="scientific">Penicillium brasilianum</name>
    <dbReference type="NCBI Taxonomy" id="104259"/>
    <lineage>
        <taxon>Eukaryota</taxon>
        <taxon>Fungi</taxon>
        <taxon>Dikarya</taxon>
        <taxon>Ascomycota</taxon>
        <taxon>Pezizomycotina</taxon>
        <taxon>Eurotiomycetes</taxon>
        <taxon>Eurotiomycetidae</taxon>
        <taxon>Eurotiales</taxon>
        <taxon>Aspergillaceae</taxon>
        <taxon>Penicillium</taxon>
    </lineage>
</organism>
<dbReference type="PANTHER" id="PTHR42678">
    <property type="entry name" value="AMIDASE"/>
    <property type="match status" value="1"/>
</dbReference>
<feature type="domain" description="Amidase" evidence="1">
    <location>
        <begin position="27"/>
        <end position="238"/>
    </location>
</feature>
<proteinExistence type="predicted"/>
<dbReference type="InterPro" id="IPR036928">
    <property type="entry name" value="AS_sf"/>
</dbReference>
<reference evidence="3" key="1">
    <citation type="submission" date="2015-09" db="EMBL/GenBank/DDBJ databases">
        <authorList>
            <person name="Fill T.P."/>
            <person name="Baretta J.F."/>
            <person name="de Almeida L.G."/>
            <person name="Rocha M."/>
            <person name="de Souza D.H."/>
            <person name="Malavazi I."/>
            <person name="Cerdeira L.T."/>
            <person name="Hong H."/>
            <person name="Samborskyy M."/>
            <person name="de Vasconcelos A.T."/>
            <person name="Leadlay P."/>
            <person name="Rodrigues-Filho E."/>
        </authorList>
    </citation>
    <scope>NUCLEOTIDE SEQUENCE [LARGE SCALE GENOMIC DNA]</scope>
    <source>
        <strain evidence="3">LaBioMMi 136</strain>
    </source>
</reference>
<name>A0A1S9RGT2_PENBI</name>
<dbReference type="Pfam" id="PF01425">
    <property type="entry name" value="Amidase"/>
    <property type="match status" value="1"/>
</dbReference>
<comment type="caution">
    <text evidence="2">The sequence shown here is derived from an EMBL/GenBank/DDBJ whole genome shotgun (WGS) entry which is preliminary data.</text>
</comment>
<evidence type="ECO:0000313" key="3">
    <source>
        <dbReference type="Proteomes" id="UP000190744"/>
    </source>
</evidence>
<evidence type="ECO:0000259" key="1">
    <source>
        <dbReference type="Pfam" id="PF01425"/>
    </source>
</evidence>
<protein>
    <submittedName>
        <fullName evidence="2">Amidase</fullName>
    </submittedName>
</protein>
<sequence length="496" mass="54516">MTFNVLTTNAVDLQQLLKEKKTTSAQIVEQYLAQIDRYEPALNALISPAPRDKVLEIAKARDEERQNGQIRGPFHGIPIILKDSFVTASELGMSTTAGSYAFIEAKASKNGAITQRLIDAGLIILGKANMTEFAGMKMTMMMPEDGEKILGHSAPGGSSTGSAVAVAAGFSPLGMGTETIGSIVTPSTRAGLYALKPTTGVQDTTGLYIMTEFFDSPGPMAKSAADVRVLSGILLGRHFKFPLLGFWEGLSVGFLDPKIWSMSPEFCMQFEGTAEQMVEEYEETVSALRSRGCSLRYPIHCKDPSVLPNTILPIAYWDFRNVCIPRFIRSFHECSVTSVAEIVKFNKEHREKALPAPFVEQNDLEGAMNAIGEKEMIDEQKQDLRMAARDILDDLFNKEKINILAAPGDSPLCVHAAAAGYPVATVPIGQLRYKNRPFGLCLVARADEEETLLRFMEEYENIAKPRPVPNFFLNDRVINSNPYRDSSPNGRRDASS</sequence>
<dbReference type="AlphaFoldDB" id="A0A1S9RGT2"/>
<gene>
    <name evidence="2" type="ORF">PEBR_29231</name>
</gene>
<dbReference type="Proteomes" id="UP000190744">
    <property type="component" value="Unassembled WGS sequence"/>
</dbReference>
<dbReference type="PANTHER" id="PTHR42678:SF34">
    <property type="entry name" value="OS04G0183300 PROTEIN"/>
    <property type="match status" value="1"/>
</dbReference>
<evidence type="ECO:0000313" key="2">
    <source>
        <dbReference type="EMBL" id="OOQ84742.1"/>
    </source>
</evidence>